<name>A0ABQ5GJF9_9ASTR</name>
<reference evidence="1" key="1">
    <citation type="journal article" date="2022" name="Int. J. Mol. Sci.">
        <title>Draft Genome of Tanacetum Coccineum: Genomic Comparison of Closely Related Tanacetum-Family Plants.</title>
        <authorList>
            <person name="Yamashiro T."/>
            <person name="Shiraishi A."/>
            <person name="Nakayama K."/>
            <person name="Satake H."/>
        </authorList>
    </citation>
    <scope>NUCLEOTIDE SEQUENCE</scope>
</reference>
<dbReference type="EMBL" id="BQNB010018543">
    <property type="protein sequence ID" value="GJT75579.1"/>
    <property type="molecule type" value="Genomic_DNA"/>
</dbReference>
<accession>A0ABQ5GJF9</accession>
<keyword evidence="2" id="KW-1185">Reference proteome</keyword>
<reference evidence="1" key="2">
    <citation type="submission" date="2022-01" db="EMBL/GenBank/DDBJ databases">
        <authorList>
            <person name="Yamashiro T."/>
            <person name="Shiraishi A."/>
            <person name="Satake H."/>
            <person name="Nakayama K."/>
        </authorList>
    </citation>
    <scope>NUCLEOTIDE SEQUENCE</scope>
</reference>
<dbReference type="Proteomes" id="UP001151760">
    <property type="component" value="Unassembled WGS sequence"/>
</dbReference>
<evidence type="ECO:0000313" key="2">
    <source>
        <dbReference type="Proteomes" id="UP001151760"/>
    </source>
</evidence>
<protein>
    <recommendedName>
        <fullName evidence="3">Zinc finger, CCHC-type</fullName>
    </recommendedName>
</protein>
<evidence type="ECO:0008006" key="3">
    <source>
        <dbReference type="Google" id="ProtNLM"/>
    </source>
</evidence>
<evidence type="ECO:0000313" key="1">
    <source>
        <dbReference type="EMBL" id="GJT75579.1"/>
    </source>
</evidence>
<gene>
    <name evidence="1" type="ORF">Tco_1042304</name>
</gene>
<comment type="caution">
    <text evidence="1">The sequence shown here is derived from an EMBL/GenBank/DDBJ whole genome shotgun (WGS) entry which is preliminary data.</text>
</comment>
<proteinExistence type="predicted"/>
<organism evidence="1 2">
    <name type="scientific">Tanacetum coccineum</name>
    <dbReference type="NCBI Taxonomy" id="301880"/>
    <lineage>
        <taxon>Eukaryota</taxon>
        <taxon>Viridiplantae</taxon>
        <taxon>Streptophyta</taxon>
        <taxon>Embryophyta</taxon>
        <taxon>Tracheophyta</taxon>
        <taxon>Spermatophyta</taxon>
        <taxon>Magnoliopsida</taxon>
        <taxon>eudicotyledons</taxon>
        <taxon>Gunneridae</taxon>
        <taxon>Pentapetalae</taxon>
        <taxon>asterids</taxon>
        <taxon>campanulids</taxon>
        <taxon>Asterales</taxon>
        <taxon>Asteraceae</taxon>
        <taxon>Asteroideae</taxon>
        <taxon>Anthemideae</taxon>
        <taxon>Anthemidinae</taxon>
        <taxon>Tanacetum</taxon>
    </lineage>
</organism>
<sequence length="351" mass="39962">MASMNTRLNIENLDGNIVQKHGGSKQVGLKQLGCKQVGFKQLSVKQVGFKQLGSGVETGVYGVHDEKRVWFESGLSKFFGWLASVEQRMLEPVKVRNMGFNESGEYKKTFIGSGVGMGLMQMLQGVEFDLKPQEDQKFEVEPHGNVDHEDGSQEVQTQDLMEYQLAHDMEQHFIYELFEYREDSNEASFVVVVVDKIYAHESFTFNDTVACEVISRWKIGLKEDMDVRSDVYVLSNGCRKSRDDSHNYYWKYAPVGSQEYQVVCTRPGIASSDVDILDGFDRGLQTNIQVFVDFDYAKGRSITITSRSITGYRLMILGFVGRLKANLQHTKALSTTESRYMTFTEGWKKEI</sequence>